<dbReference type="CDD" id="cd02440">
    <property type="entry name" value="AdoMet_MTases"/>
    <property type="match status" value="1"/>
</dbReference>
<keyword evidence="5" id="KW-0489">Methyltransferase</keyword>
<sequence length="307" mass="34547">MTLNATSEASEADNKPVINDNPALQSYYQSLESRIGYRLVLGGTRHFGYWDHDTYWPFPLSASLRRMEDKLAERLSLPPGSRILDAGCGVGAVAITMASKYKYRIQAIDVVEHHVAKAQKNVARAKLPKGQIDVRRMDYHHLESLDTESFDGLYTMETFVHATDPKSVLKGFHRLLRPGGRLVLFEYDNVFTPTTSNPLAESMRYVNKIAAMPTNDISHPGVFTELLEEAGFTNIELRDYSDNIRPMTRVFYLMAYIPYLITTFLGLQRFFINTMAGVGTYQGYGSWRYVAISATKPGGPIEAPKSV</sequence>
<dbReference type="InterPro" id="IPR029063">
    <property type="entry name" value="SAM-dependent_MTases_sf"/>
</dbReference>
<gene>
    <name evidence="5" type="ORF">B0T10DRAFT_47558</name>
</gene>
<dbReference type="Proteomes" id="UP000777438">
    <property type="component" value="Unassembled WGS sequence"/>
</dbReference>
<dbReference type="Gene3D" id="3.40.50.150">
    <property type="entry name" value="Vaccinia Virus protein VP39"/>
    <property type="match status" value="1"/>
</dbReference>
<accession>A0A9P8W4H1</accession>
<evidence type="ECO:0000259" key="4">
    <source>
        <dbReference type="Pfam" id="PF08241"/>
    </source>
</evidence>
<dbReference type="OrthoDB" id="540004at2759"/>
<dbReference type="AlphaFoldDB" id="A0A9P8W4H1"/>
<reference evidence="5 6" key="1">
    <citation type="journal article" date="2021" name="Nat. Commun.">
        <title>Genetic determinants of endophytism in the Arabidopsis root mycobiome.</title>
        <authorList>
            <person name="Mesny F."/>
            <person name="Miyauchi S."/>
            <person name="Thiergart T."/>
            <person name="Pickel B."/>
            <person name="Atanasova L."/>
            <person name="Karlsson M."/>
            <person name="Huettel B."/>
            <person name="Barry K.W."/>
            <person name="Haridas S."/>
            <person name="Chen C."/>
            <person name="Bauer D."/>
            <person name="Andreopoulos W."/>
            <person name="Pangilinan J."/>
            <person name="LaButti K."/>
            <person name="Riley R."/>
            <person name="Lipzen A."/>
            <person name="Clum A."/>
            <person name="Drula E."/>
            <person name="Henrissat B."/>
            <person name="Kohler A."/>
            <person name="Grigoriev I.V."/>
            <person name="Martin F.M."/>
            <person name="Hacquard S."/>
        </authorList>
    </citation>
    <scope>NUCLEOTIDE SEQUENCE [LARGE SCALE GENOMIC DNA]</scope>
    <source>
        <strain evidence="5 6">MPI-CAGE-CH-0241</strain>
    </source>
</reference>
<evidence type="ECO:0000256" key="1">
    <source>
        <dbReference type="ARBA" id="ARBA00022679"/>
    </source>
</evidence>
<organism evidence="5 6">
    <name type="scientific">Thelonectria olida</name>
    <dbReference type="NCBI Taxonomy" id="1576542"/>
    <lineage>
        <taxon>Eukaryota</taxon>
        <taxon>Fungi</taxon>
        <taxon>Dikarya</taxon>
        <taxon>Ascomycota</taxon>
        <taxon>Pezizomycotina</taxon>
        <taxon>Sordariomycetes</taxon>
        <taxon>Hypocreomycetidae</taxon>
        <taxon>Hypocreales</taxon>
        <taxon>Nectriaceae</taxon>
        <taxon>Thelonectria</taxon>
    </lineage>
</organism>
<keyword evidence="3" id="KW-1133">Transmembrane helix</keyword>
<dbReference type="GO" id="GO:0006696">
    <property type="term" value="P:ergosterol biosynthetic process"/>
    <property type="evidence" value="ECO:0007669"/>
    <property type="project" value="TreeGrafter"/>
</dbReference>
<dbReference type="InterPro" id="IPR013216">
    <property type="entry name" value="Methyltransf_11"/>
</dbReference>
<evidence type="ECO:0000313" key="5">
    <source>
        <dbReference type="EMBL" id="KAH6889144.1"/>
    </source>
</evidence>
<dbReference type="SUPFAM" id="SSF53335">
    <property type="entry name" value="S-adenosyl-L-methionine-dependent methyltransferases"/>
    <property type="match status" value="1"/>
</dbReference>
<dbReference type="PANTHER" id="PTHR44068">
    <property type="entry name" value="ZGC:194242"/>
    <property type="match status" value="1"/>
</dbReference>
<keyword evidence="6" id="KW-1185">Reference proteome</keyword>
<comment type="caution">
    <text evidence="5">The sequence shown here is derived from an EMBL/GenBank/DDBJ whole genome shotgun (WGS) entry which is preliminary data.</text>
</comment>
<protein>
    <submittedName>
        <fullName evidence="5">S-adenosyl-L-methionine-dependent methyltransferase</fullName>
    </submittedName>
</protein>
<dbReference type="GO" id="GO:0003838">
    <property type="term" value="F:sterol 24-C-methyltransferase activity"/>
    <property type="evidence" value="ECO:0007669"/>
    <property type="project" value="TreeGrafter"/>
</dbReference>
<feature type="domain" description="Methyltransferase type 11" evidence="4">
    <location>
        <begin position="84"/>
        <end position="184"/>
    </location>
</feature>
<comment type="similarity">
    <text evidence="2">Belongs to the class I-like SAM-binding methyltransferase superfamily. Erg6/SMT family.</text>
</comment>
<evidence type="ECO:0000256" key="2">
    <source>
        <dbReference type="ARBA" id="ARBA00038188"/>
    </source>
</evidence>
<dbReference type="PANTHER" id="PTHR44068:SF1">
    <property type="entry name" value="HYPOTHETICAL LOC100005854"/>
    <property type="match status" value="1"/>
</dbReference>
<dbReference type="GO" id="GO:0032259">
    <property type="term" value="P:methylation"/>
    <property type="evidence" value="ECO:0007669"/>
    <property type="project" value="UniProtKB-KW"/>
</dbReference>
<proteinExistence type="inferred from homology"/>
<dbReference type="InterPro" id="IPR050447">
    <property type="entry name" value="Erg6_SMT_methyltransf"/>
</dbReference>
<keyword evidence="3" id="KW-0472">Membrane</keyword>
<name>A0A9P8W4H1_9HYPO</name>
<dbReference type="GO" id="GO:0005783">
    <property type="term" value="C:endoplasmic reticulum"/>
    <property type="evidence" value="ECO:0007669"/>
    <property type="project" value="TreeGrafter"/>
</dbReference>
<feature type="transmembrane region" description="Helical" evidence="3">
    <location>
        <begin position="250"/>
        <end position="267"/>
    </location>
</feature>
<keyword evidence="3" id="KW-0812">Transmembrane</keyword>
<keyword evidence="1" id="KW-0808">Transferase</keyword>
<evidence type="ECO:0000256" key="3">
    <source>
        <dbReference type="SAM" id="Phobius"/>
    </source>
</evidence>
<evidence type="ECO:0000313" key="6">
    <source>
        <dbReference type="Proteomes" id="UP000777438"/>
    </source>
</evidence>
<dbReference type="EMBL" id="JAGPYM010000011">
    <property type="protein sequence ID" value="KAH6889144.1"/>
    <property type="molecule type" value="Genomic_DNA"/>
</dbReference>
<dbReference type="Pfam" id="PF08241">
    <property type="entry name" value="Methyltransf_11"/>
    <property type="match status" value="1"/>
</dbReference>